<name>A0ABC9YZV2_9NOCA</name>
<dbReference type="PANTHER" id="PTHR36933">
    <property type="entry name" value="SLL0788 PROTEIN"/>
    <property type="match status" value="1"/>
</dbReference>
<feature type="chain" id="PRO_5044722416" description="DUF305 domain-containing protein" evidence="1">
    <location>
        <begin position="32"/>
        <end position="228"/>
    </location>
</feature>
<dbReference type="AlphaFoldDB" id="A0ABC9YZV2"/>
<protein>
    <recommendedName>
        <fullName evidence="2">DUF305 domain-containing protein</fullName>
    </recommendedName>
</protein>
<dbReference type="Pfam" id="PF03713">
    <property type="entry name" value="DUF305"/>
    <property type="match status" value="1"/>
</dbReference>
<evidence type="ECO:0000313" key="3">
    <source>
        <dbReference type="EMBL" id="APA95802.1"/>
    </source>
</evidence>
<reference evidence="4 5" key="2">
    <citation type="journal article" date="2016" name="Genome Announc.">
        <title>Draft Genome Sequence of Erythromycin- and Oxytetracycline-Sensitive Nocardia seriolae Strain U-1 (NBRC 110359).</title>
        <authorList>
            <person name="Imajoh M."/>
            <person name="Sukeda M."/>
            <person name="Shimizu M."/>
            <person name="Yamane J."/>
            <person name="Ohnishi K."/>
            <person name="Oshima S."/>
        </authorList>
    </citation>
    <scope>NUCLEOTIDE SEQUENCE [LARGE SCALE GENOMIC DNA]</scope>
    <source>
        <strain evidence="4 5">U-1</strain>
    </source>
</reference>
<dbReference type="RefSeq" id="WP_370737311.1">
    <property type="nucleotide sequence ID" value="NZ_AP017900.1"/>
</dbReference>
<evidence type="ECO:0000313" key="5">
    <source>
        <dbReference type="Proteomes" id="UP000037179"/>
    </source>
</evidence>
<sequence>MFGTTMFGTTMFGTRTKLALIAVTSATALLAAGCSNNDGGNSAASRTSTTSVASMPGMDHGNMPGMGGTSTSTQAARSDFNDADVTFLDMMYPHHAQAVEMAKLVPSRSQNQQLITLAKAVEQAQSPEMQQITTLLASFGKPAPSTQMGHDMPGMMSMDQMTKLQGMSGAEFDKLWMQMMIQHHQGAITMANTELAQGSNADAKALAQSIVTAQQQEIAQMNTMLGQD</sequence>
<reference evidence="3 6" key="3">
    <citation type="submission" date="2016-10" db="EMBL/GenBank/DDBJ databases">
        <title>Genome sequence of Nocardia seriolae strain EM150506, isolated from Anguila japonica.</title>
        <authorList>
            <person name="Han H.-J."/>
        </authorList>
    </citation>
    <scope>NUCLEOTIDE SEQUENCE [LARGE SCALE GENOMIC DNA]</scope>
    <source>
        <strain evidence="3 6">EM150506</strain>
    </source>
</reference>
<gene>
    <name evidence="3" type="ORF">NS506_01734</name>
    <name evidence="4" type="ORF">NSK11_contig00100-0033</name>
</gene>
<evidence type="ECO:0000259" key="2">
    <source>
        <dbReference type="Pfam" id="PF03713"/>
    </source>
</evidence>
<dbReference type="GeneID" id="93370480"/>
<reference evidence="5" key="1">
    <citation type="submission" date="2015-07" db="EMBL/GenBank/DDBJ databases">
        <title>Nocardia seriolae U-1 whole genome shotgun sequence.</title>
        <authorList>
            <person name="Imajoh M."/>
            <person name="Fukumoto Y."/>
            <person name="Sukeda M."/>
            <person name="Yamane J."/>
            <person name="Yamasaki K."/>
            <person name="Shimizu M."/>
            <person name="Ohnishi K."/>
            <person name="Oshima S."/>
        </authorList>
    </citation>
    <scope>NUCLEOTIDE SEQUENCE [LARGE SCALE GENOMIC DNA]</scope>
    <source>
        <strain evidence="5">U-1</strain>
    </source>
</reference>
<accession>A0ABC9YZV2</accession>
<evidence type="ECO:0000313" key="6">
    <source>
        <dbReference type="Proteomes" id="UP000180166"/>
    </source>
</evidence>
<feature type="domain" description="DUF305" evidence="2">
    <location>
        <begin position="84"/>
        <end position="225"/>
    </location>
</feature>
<dbReference type="Gene3D" id="1.20.1260.10">
    <property type="match status" value="1"/>
</dbReference>
<dbReference type="EMBL" id="CP017839">
    <property type="protein sequence ID" value="APA95802.1"/>
    <property type="molecule type" value="Genomic_DNA"/>
</dbReference>
<evidence type="ECO:0000256" key="1">
    <source>
        <dbReference type="SAM" id="SignalP"/>
    </source>
</evidence>
<dbReference type="EMBL" id="BBYQ01000100">
    <property type="protein sequence ID" value="GAP31004.1"/>
    <property type="molecule type" value="Genomic_DNA"/>
</dbReference>
<dbReference type="KEGG" id="nsr:NS506_01734"/>
<feature type="signal peptide" evidence="1">
    <location>
        <begin position="1"/>
        <end position="31"/>
    </location>
</feature>
<keyword evidence="5" id="KW-1185">Reference proteome</keyword>
<keyword evidence="1" id="KW-0732">Signal</keyword>
<evidence type="ECO:0000313" key="4">
    <source>
        <dbReference type="EMBL" id="GAP31004.1"/>
    </source>
</evidence>
<dbReference type="Proteomes" id="UP000037179">
    <property type="component" value="Unassembled WGS sequence"/>
</dbReference>
<dbReference type="InterPro" id="IPR005183">
    <property type="entry name" value="DUF305_CopM-like"/>
</dbReference>
<dbReference type="InterPro" id="IPR012347">
    <property type="entry name" value="Ferritin-like"/>
</dbReference>
<proteinExistence type="predicted"/>
<organism evidence="4 5">
    <name type="scientific">Nocardia seriolae</name>
    <dbReference type="NCBI Taxonomy" id="37332"/>
    <lineage>
        <taxon>Bacteria</taxon>
        <taxon>Bacillati</taxon>
        <taxon>Actinomycetota</taxon>
        <taxon>Actinomycetes</taxon>
        <taxon>Mycobacteriales</taxon>
        <taxon>Nocardiaceae</taxon>
        <taxon>Nocardia</taxon>
    </lineage>
</organism>
<dbReference type="PANTHER" id="PTHR36933:SF1">
    <property type="entry name" value="SLL0788 PROTEIN"/>
    <property type="match status" value="1"/>
</dbReference>
<dbReference type="Proteomes" id="UP000180166">
    <property type="component" value="Chromosome"/>
</dbReference>